<accession>A0ABY5SHP0</accession>
<dbReference type="InterPro" id="IPR050809">
    <property type="entry name" value="UgpAE/MalFG_permease"/>
</dbReference>
<evidence type="ECO:0000256" key="1">
    <source>
        <dbReference type="ARBA" id="ARBA00004651"/>
    </source>
</evidence>
<dbReference type="SUPFAM" id="SSF161098">
    <property type="entry name" value="MetI-like"/>
    <property type="match status" value="1"/>
</dbReference>
<dbReference type="PANTHER" id="PTHR43227:SF11">
    <property type="entry name" value="BLL4140 PROTEIN"/>
    <property type="match status" value="1"/>
</dbReference>
<keyword evidence="5 7" id="KW-1133">Transmembrane helix</keyword>
<dbReference type="InterPro" id="IPR035906">
    <property type="entry name" value="MetI-like_sf"/>
</dbReference>
<comment type="similarity">
    <text evidence="7">Belongs to the binding-protein-dependent transport system permease family.</text>
</comment>
<keyword evidence="6 7" id="KW-0472">Membrane</keyword>
<evidence type="ECO:0000256" key="4">
    <source>
        <dbReference type="ARBA" id="ARBA00022692"/>
    </source>
</evidence>
<sequence>MHSAYAQDAAALTHGNANRRRKRWKQNIPLLILFAPIVAFFIIFKYAPMAGLVIAFKNYTFSEGIWGSDWVGLKNFRQLFTNPQSITIIRNTLFLSCLNIVVGFPFPIALAIMLNEARKQWFKRIVQTLVYLPHFLSWVIVGGLVVTIFAQETGFVNHLVKMWTGEPYPFLYKDGSWIAIFVGSGIWKGAGWGAIIYLAALTSIDQHLYEAASMDGAGKWRQIWHVTLPGISSTIVVMFILNLGNVMEVGFDQVFMLQNSVVSGVSEVISTYIYRVGLQGAQFSLTTAMGLFESVIGLILVLTANRIARRFGQSLW</sequence>
<dbReference type="InterPro" id="IPR000515">
    <property type="entry name" value="MetI-like"/>
</dbReference>
<dbReference type="EMBL" id="CP091430">
    <property type="protein sequence ID" value="UVI31995.1"/>
    <property type="molecule type" value="Genomic_DNA"/>
</dbReference>
<feature type="transmembrane region" description="Helical" evidence="7">
    <location>
        <begin position="223"/>
        <end position="241"/>
    </location>
</feature>
<evidence type="ECO:0000259" key="8">
    <source>
        <dbReference type="PROSITE" id="PS50928"/>
    </source>
</evidence>
<keyword evidence="2 7" id="KW-0813">Transport</keyword>
<dbReference type="RefSeq" id="WP_258388055.1">
    <property type="nucleotide sequence ID" value="NZ_CP091430.1"/>
</dbReference>
<keyword evidence="4 7" id="KW-0812">Transmembrane</keyword>
<feature type="domain" description="ABC transmembrane type-1" evidence="8">
    <location>
        <begin position="89"/>
        <end position="304"/>
    </location>
</feature>
<dbReference type="Gene3D" id="1.10.3720.10">
    <property type="entry name" value="MetI-like"/>
    <property type="match status" value="1"/>
</dbReference>
<evidence type="ECO:0000256" key="2">
    <source>
        <dbReference type="ARBA" id="ARBA00022448"/>
    </source>
</evidence>
<dbReference type="PANTHER" id="PTHR43227">
    <property type="entry name" value="BLL4140 PROTEIN"/>
    <property type="match status" value="1"/>
</dbReference>
<dbReference type="Pfam" id="PF00528">
    <property type="entry name" value="BPD_transp_1"/>
    <property type="match status" value="1"/>
</dbReference>
<keyword evidence="3" id="KW-1003">Cell membrane</keyword>
<reference evidence="9" key="1">
    <citation type="submission" date="2022-01" db="EMBL/GenBank/DDBJ databases">
        <title>Paenibacillus spongiae sp. nov., isolated from marine sponge.</title>
        <authorList>
            <person name="Li Z."/>
            <person name="Zhang M."/>
        </authorList>
    </citation>
    <scope>NUCLEOTIDE SEQUENCE</scope>
    <source>
        <strain evidence="9">PHS-Z3</strain>
    </source>
</reference>
<evidence type="ECO:0000313" key="9">
    <source>
        <dbReference type="EMBL" id="UVI31995.1"/>
    </source>
</evidence>
<feature type="transmembrane region" description="Helical" evidence="7">
    <location>
        <begin position="135"/>
        <end position="156"/>
    </location>
</feature>
<feature type="transmembrane region" description="Helical" evidence="7">
    <location>
        <begin position="93"/>
        <end position="114"/>
    </location>
</feature>
<keyword evidence="10" id="KW-1185">Reference proteome</keyword>
<evidence type="ECO:0000256" key="7">
    <source>
        <dbReference type="RuleBase" id="RU363032"/>
    </source>
</evidence>
<name>A0ABY5SHP0_9BACL</name>
<gene>
    <name evidence="9" type="ORF">L1F29_09345</name>
</gene>
<dbReference type="PROSITE" id="PS50928">
    <property type="entry name" value="ABC_TM1"/>
    <property type="match status" value="1"/>
</dbReference>
<dbReference type="Proteomes" id="UP001057877">
    <property type="component" value="Chromosome"/>
</dbReference>
<feature type="transmembrane region" description="Helical" evidence="7">
    <location>
        <begin position="28"/>
        <end position="47"/>
    </location>
</feature>
<organism evidence="9 10">
    <name type="scientific">Paenibacillus spongiae</name>
    <dbReference type="NCBI Taxonomy" id="2909671"/>
    <lineage>
        <taxon>Bacteria</taxon>
        <taxon>Bacillati</taxon>
        <taxon>Bacillota</taxon>
        <taxon>Bacilli</taxon>
        <taxon>Bacillales</taxon>
        <taxon>Paenibacillaceae</taxon>
        <taxon>Paenibacillus</taxon>
    </lineage>
</organism>
<evidence type="ECO:0000313" key="10">
    <source>
        <dbReference type="Proteomes" id="UP001057877"/>
    </source>
</evidence>
<evidence type="ECO:0000256" key="5">
    <source>
        <dbReference type="ARBA" id="ARBA00022989"/>
    </source>
</evidence>
<protein>
    <submittedName>
        <fullName evidence="9">ABC transporter permease subunit</fullName>
    </submittedName>
</protein>
<comment type="subcellular location">
    <subcellularLocation>
        <location evidence="1 7">Cell membrane</location>
        <topology evidence="1 7">Multi-pass membrane protein</topology>
    </subcellularLocation>
</comment>
<evidence type="ECO:0000256" key="3">
    <source>
        <dbReference type="ARBA" id="ARBA00022475"/>
    </source>
</evidence>
<feature type="transmembrane region" description="Helical" evidence="7">
    <location>
        <begin position="176"/>
        <end position="202"/>
    </location>
</feature>
<evidence type="ECO:0000256" key="6">
    <source>
        <dbReference type="ARBA" id="ARBA00023136"/>
    </source>
</evidence>
<dbReference type="CDD" id="cd06261">
    <property type="entry name" value="TM_PBP2"/>
    <property type="match status" value="1"/>
</dbReference>
<proteinExistence type="inferred from homology"/>
<feature type="transmembrane region" description="Helical" evidence="7">
    <location>
        <begin position="283"/>
        <end position="304"/>
    </location>
</feature>